<organism evidence="2 3">
    <name type="scientific">Artemisia annua</name>
    <name type="common">Sweet wormwood</name>
    <dbReference type="NCBI Taxonomy" id="35608"/>
    <lineage>
        <taxon>Eukaryota</taxon>
        <taxon>Viridiplantae</taxon>
        <taxon>Streptophyta</taxon>
        <taxon>Embryophyta</taxon>
        <taxon>Tracheophyta</taxon>
        <taxon>Spermatophyta</taxon>
        <taxon>Magnoliopsida</taxon>
        <taxon>eudicotyledons</taxon>
        <taxon>Gunneridae</taxon>
        <taxon>Pentapetalae</taxon>
        <taxon>asterids</taxon>
        <taxon>campanulids</taxon>
        <taxon>Asterales</taxon>
        <taxon>Asteraceae</taxon>
        <taxon>Asteroideae</taxon>
        <taxon>Anthemideae</taxon>
        <taxon>Artemisiinae</taxon>
        <taxon>Artemisia</taxon>
    </lineage>
</organism>
<feature type="compositionally biased region" description="Low complexity" evidence="1">
    <location>
        <begin position="71"/>
        <end position="81"/>
    </location>
</feature>
<feature type="region of interest" description="Disordered" evidence="1">
    <location>
        <begin position="43"/>
        <end position="81"/>
    </location>
</feature>
<dbReference type="EMBL" id="PKPP01001090">
    <property type="protein sequence ID" value="PWA85758.1"/>
    <property type="molecule type" value="Genomic_DNA"/>
</dbReference>
<proteinExistence type="predicted"/>
<dbReference type="AlphaFoldDB" id="A0A2U1PJ28"/>
<keyword evidence="3" id="KW-1185">Reference proteome</keyword>
<sequence>MVVRVYSVLEVQAFGCICWRISGSRTETPTTAAAQTTVTSEMLATQTRTPRASAPVAARTGVSRSHPTPPMTAAAPTTRGP</sequence>
<evidence type="ECO:0000313" key="2">
    <source>
        <dbReference type="EMBL" id="PWA85758.1"/>
    </source>
</evidence>
<protein>
    <submittedName>
        <fullName evidence="2">Uncharacterized protein</fullName>
    </submittedName>
</protein>
<gene>
    <name evidence="2" type="ORF">CTI12_AA145570</name>
</gene>
<evidence type="ECO:0000313" key="3">
    <source>
        <dbReference type="Proteomes" id="UP000245207"/>
    </source>
</evidence>
<accession>A0A2U1PJ28</accession>
<evidence type="ECO:0000256" key="1">
    <source>
        <dbReference type="SAM" id="MobiDB-lite"/>
    </source>
</evidence>
<dbReference type="Proteomes" id="UP000245207">
    <property type="component" value="Unassembled WGS sequence"/>
</dbReference>
<comment type="caution">
    <text evidence="2">The sequence shown here is derived from an EMBL/GenBank/DDBJ whole genome shotgun (WGS) entry which is preliminary data.</text>
</comment>
<name>A0A2U1PJ28_ARTAN</name>
<reference evidence="2 3" key="1">
    <citation type="journal article" date="2018" name="Mol. Plant">
        <title>The genome of Artemisia annua provides insight into the evolution of Asteraceae family and artemisinin biosynthesis.</title>
        <authorList>
            <person name="Shen Q."/>
            <person name="Zhang L."/>
            <person name="Liao Z."/>
            <person name="Wang S."/>
            <person name="Yan T."/>
            <person name="Shi P."/>
            <person name="Liu M."/>
            <person name="Fu X."/>
            <person name="Pan Q."/>
            <person name="Wang Y."/>
            <person name="Lv Z."/>
            <person name="Lu X."/>
            <person name="Zhang F."/>
            <person name="Jiang W."/>
            <person name="Ma Y."/>
            <person name="Chen M."/>
            <person name="Hao X."/>
            <person name="Li L."/>
            <person name="Tang Y."/>
            <person name="Lv G."/>
            <person name="Zhou Y."/>
            <person name="Sun X."/>
            <person name="Brodelius P.E."/>
            <person name="Rose J.K.C."/>
            <person name="Tang K."/>
        </authorList>
    </citation>
    <scope>NUCLEOTIDE SEQUENCE [LARGE SCALE GENOMIC DNA]</scope>
    <source>
        <strain evidence="3">cv. Huhao1</strain>
        <tissue evidence="2">Leaf</tissue>
    </source>
</reference>